<evidence type="ECO:0000256" key="9">
    <source>
        <dbReference type="HAMAP-Rule" id="MF_00060"/>
    </source>
</evidence>
<evidence type="ECO:0000313" key="11">
    <source>
        <dbReference type="EMBL" id="KIH85015.1"/>
    </source>
</evidence>
<protein>
    <recommendedName>
        <fullName evidence="9">5'-nucleotidase SurE</fullName>
        <ecNumber evidence="9">3.1.3.5</ecNumber>
    </recommendedName>
    <alternativeName>
        <fullName evidence="9">Nucleoside 5'-monophosphate phosphohydrolase</fullName>
    </alternativeName>
</protein>
<keyword evidence="7 9" id="KW-0547">Nucleotide-binding</keyword>
<dbReference type="Proteomes" id="UP000031535">
    <property type="component" value="Unassembled WGS sequence"/>
</dbReference>
<feature type="binding site" evidence="9">
    <location>
        <position position="8"/>
    </location>
    <ligand>
        <name>a divalent metal cation</name>
        <dbReference type="ChEBI" id="CHEBI:60240"/>
    </ligand>
</feature>
<organism evidence="11 12">
    <name type="scientific">Pseudomonas batumici</name>
    <dbReference type="NCBI Taxonomy" id="226910"/>
    <lineage>
        <taxon>Bacteria</taxon>
        <taxon>Pseudomonadati</taxon>
        <taxon>Pseudomonadota</taxon>
        <taxon>Gammaproteobacteria</taxon>
        <taxon>Pseudomonadales</taxon>
        <taxon>Pseudomonadaceae</taxon>
        <taxon>Pseudomonas</taxon>
    </lineage>
</organism>
<evidence type="ECO:0000256" key="7">
    <source>
        <dbReference type="ARBA" id="ARBA00022741"/>
    </source>
</evidence>
<comment type="similarity">
    <text evidence="4 9">Belongs to the SurE nucleotidase family.</text>
</comment>
<accession>A0A0C2IDH7</accession>
<keyword evidence="6 9" id="KW-0479">Metal-binding</keyword>
<dbReference type="Gene3D" id="3.40.1210.10">
    <property type="entry name" value="Survival protein SurE-like phosphatase/nucleotidase"/>
    <property type="match status" value="1"/>
</dbReference>
<evidence type="ECO:0000256" key="2">
    <source>
        <dbReference type="ARBA" id="ARBA00001946"/>
    </source>
</evidence>
<sequence>MRILISNDDGVFAPGLAALHAALADYAECTVIAPDQDKSGASSSLTLDRPLHPHALPNGFISLNGTPTDCVHLGLNALLEQEPDMVVSGINLGANLGDDVLYSGTVAAALEGRFLGRPSFAFSLVSRQVDNLATAAHFARLLVQAHEGLALPPRTVLNVNIPNLPLERIRGIQLTRLGHRARAAAPTRVVDPRGKAGYWIAAAGDAEDGGPGTDFHAVMQGFVSVTPLQLDRTFNGAFQSLGGWLEGLA</sequence>
<comment type="catalytic activity">
    <reaction evidence="1 9">
        <text>a ribonucleoside 5'-phosphate + H2O = a ribonucleoside + phosphate</text>
        <dbReference type="Rhea" id="RHEA:12484"/>
        <dbReference type="ChEBI" id="CHEBI:15377"/>
        <dbReference type="ChEBI" id="CHEBI:18254"/>
        <dbReference type="ChEBI" id="CHEBI:43474"/>
        <dbReference type="ChEBI" id="CHEBI:58043"/>
        <dbReference type="EC" id="3.1.3.5"/>
    </reaction>
</comment>
<evidence type="ECO:0000313" key="12">
    <source>
        <dbReference type="Proteomes" id="UP000031535"/>
    </source>
</evidence>
<dbReference type="NCBIfam" id="NF001489">
    <property type="entry name" value="PRK00346.1-3"/>
    <property type="match status" value="1"/>
</dbReference>
<evidence type="ECO:0000256" key="1">
    <source>
        <dbReference type="ARBA" id="ARBA00000815"/>
    </source>
</evidence>
<dbReference type="PANTHER" id="PTHR30457">
    <property type="entry name" value="5'-NUCLEOTIDASE SURE"/>
    <property type="match status" value="1"/>
</dbReference>
<dbReference type="EC" id="3.1.3.5" evidence="9"/>
<dbReference type="PANTHER" id="PTHR30457:SF12">
    <property type="entry name" value="5'_3'-NUCLEOTIDASE SURE"/>
    <property type="match status" value="1"/>
</dbReference>
<feature type="binding site" evidence="9">
    <location>
        <position position="91"/>
    </location>
    <ligand>
        <name>a divalent metal cation</name>
        <dbReference type="ChEBI" id="CHEBI:60240"/>
    </ligand>
</feature>
<dbReference type="GO" id="GO:0000166">
    <property type="term" value="F:nucleotide binding"/>
    <property type="evidence" value="ECO:0007669"/>
    <property type="project" value="UniProtKB-KW"/>
</dbReference>
<evidence type="ECO:0000256" key="4">
    <source>
        <dbReference type="ARBA" id="ARBA00011062"/>
    </source>
</evidence>
<comment type="cofactor">
    <cofactor evidence="2">
        <name>Mg(2+)</name>
        <dbReference type="ChEBI" id="CHEBI:18420"/>
    </cofactor>
</comment>
<dbReference type="GO" id="GO:0005737">
    <property type="term" value="C:cytoplasm"/>
    <property type="evidence" value="ECO:0007669"/>
    <property type="project" value="UniProtKB-SubCell"/>
</dbReference>
<name>A0A0C2IDH7_9PSED</name>
<evidence type="ECO:0000259" key="10">
    <source>
        <dbReference type="Pfam" id="PF01975"/>
    </source>
</evidence>
<dbReference type="NCBIfam" id="NF001490">
    <property type="entry name" value="PRK00346.1-4"/>
    <property type="match status" value="1"/>
</dbReference>
<comment type="function">
    <text evidence="9">Nucleotidase that shows phosphatase activity on nucleoside 5'-monophosphates.</text>
</comment>
<dbReference type="HAMAP" id="MF_00060">
    <property type="entry name" value="SurE"/>
    <property type="match status" value="1"/>
</dbReference>
<reference evidence="11 12" key="1">
    <citation type="submission" date="2015-01" db="EMBL/GenBank/DDBJ databases">
        <title>Complete genome of Pseudomonas batumici UCM B-321 producer of the batumin antibiotic with strong antistaphilococcal and potential anticancer activity.</title>
        <authorList>
            <person name="Klochko V.V."/>
            <person name="Zelena L.B."/>
            <person name="Elena K.A."/>
            <person name="Reva O.N."/>
        </authorList>
    </citation>
    <scope>NUCLEOTIDE SEQUENCE [LARGE SCALE GENOMIC DNA]</scope>
    <source>
        <strain evidence="11 12">UCM B-321</strain>
    </source>
</reference>
<keyword evidence="12" id="KW-1185">Reference proteome</keyword>
<dbReference type="GO" id="GO:0004309">
    <property type="term" value="F:exopolyphosphatase activity"/>
    <property type="evidence" value="ECO:0007669"/>
    <property type="project" value="TreeGrafter"/>
</dbReference>
<dbReference type="SUPFAM" id="SSF64167">
    <property type="entry name" value="SurE-like"/>
    <property type="match status" value="1"/>
</dbReference>
<dbReference type="FunFam" id="3.40.1210.10:FF:000001">
    <property type="entry name" value="5'/3'-nucleotidase SurE"/>
    <property type="match status" value="1"/>
</dbReference>
<dbReference type="GO" id="GO:0008253">
    <property type="term" value="F:5'-nucleotidase activity"/>
    <property type="evidence" value="ECO:0007669"/>
    <property type="project" value="UniProtKB-UniRule"/>
</dbReference>
<evidence type="ECO:0000256" key="6">
    <source>
        <dbReference type="ARBA" id="ARBA00022723"/>
    </source>
</evidence>
<dbReference type="InterPro" id="IPR002828">
    <property type="entry name" value="SurE-like_Pase/nucleotidase"/>
</dbReference>
<keyword evidence="5 9" id="KW-0963">Cytoplasm</keyword>
<evidence type="ECO:0000256" key="5">
    <source>
        <dbReference type="ARBA" id="ARBA00022490"/>
    </source>
</evidence>
<comment type="subcellular location">
    <subcellularLocation>
        <location evidence="3 9">Cytoplasm</location>
    </subcellularLocation>
</comment>
<dbReference type="STRING" id="226910.UCMB321_1343"/>
<dbReference type="EMBL" id="JXDG01000012">
    <property type="protein sequence ID" value="KIH85015.1"/>
    <property type="molecule type" value="Genomic_DNA"/>
</dbReference>
<proteinExistence type="inferred from homology"/>
<feature type="domain" description="Survival protein SurE-like phosphatase/nucleotidase" evidence="10">
    <location>
        <begin position="3"/>
        <end position="181"/>
    </location>
</feature>
<evidence type="ECO:0000256" key="8">
    <source>
        <dbReference type="ARBA" id="ARBA00022801"/>
    </source>
</evidence>
<dbReference type="AlphaFoldDB" id="A0A0C2IDH7"/>
<dbReference type="InterPro" id="IPR036523">
    <property type="entry name" value="SurE-like_sf"/>
</dbReference>
<feature type="binding site" evidence="9">
    <location>
        <position position="39"/>
    </location>
    <ligand>
        <name>a divalent metal cation</name>
        <dbReference type="ChEBI" id="CHEBI:60240"/>
    </ligand>
</feature>
<comment type="cofactor">
    <cofactor evidence="9">
        <name>a divalent metal cation</name>
        <dbReference type="ChEBI" id="CHEBI:60240"/>
    </cofactor>
    <text evidence="9">Binds 1 divalent metal cation per subunit.</text>
</comment>
<comment type="caution">
    <text evidence="11">The sequence shown here is derived from an EMBL/GenBank/DDBJ whole genome shotgun (WGS) entry which is preliminary data.</text>
</comment>
<dbReference type="PATRIC" id="fig|226910.6.peg.1334"/>
<dbReference type="Pfam" id="PF01975">
    <property type="entry name" value="SurE"/>
    <property type="match status" value="1"/>
</dbReference>
<dbReference type="RefSeq" id="WP_040064793.1">
    <property type="nucleotide sequence ID" value="NZ_JXDG01000012.1"/>
</dbReference>
<dbReference type="InterPro" id="IPR030048">
    <property type="entry name" value="SurE"/>
</dbReference>
<dbReference type="OrthoDB" id="9780815at2"/>
<feature type="binding site" evidence="9">
    <location>
        <position position="9"/>
    </location>
    <ligand>
        <name>a divalent metal cation</name>
        <dbReference type="ChEBI" id="CHEBI:60240"/>
    </ligand>
</feature>
<keyword evidence="8 9" id="KW-0378">Hydrolase</keyword>
<dbReference type="NCBIfam" id="TIGR00087">
    <property type="entry name" value="surE"/>
    <property type="match status" value="1"/>
</dbReference>
<dbReference type="GO" id="GO:0008254">
    <property type="term" value="F:3'-nucleotidase activity"/>
    <property type="evidence" value="ECO:0007669"/>
    <property type="project" value="TreeGrafter"/>
</dbReference>
<gene>
    <name evidence="9" type="primary">surE</name>
    <name evidence="11" type="ORF">UCMB321_1343</name>
</gene>
<dbReference type="GO" id="GO:0046872">
    <property type="term" value="F:metal ion binding"/>
    <property type="evidence" value="ECO:0007669"/>
    <property type="project" value="UniProtKB-UniRule"/>
</dbReference>
<evidence type="ECO:0000256" key="3">
    <source>
        <dbReference type="ARBA" id="ARBA00004496"/>
    </source>
</evidence>